<evidence type="ECO:0000313" key="1">
    <source>
        <dbReference type="EMBL" id="MPC53085.1"/>
    </source>
</evidence>
<protein>
    <submittedName>
        <fullName evidence="1">Uncharacterized protein</fullName>
    </submittedName>
</protein>
<organism evidence="1 2">
    <name type="scientific">Portunus trituberculatus</name>
    <name type="common">Swimming crab</name>
    <name type="synonym">Neptunus trituberculatus</name>
    <dbReference type="NCBI Taxonomy" id="210409"/>
    <lineage>
        <taxon>Eukaryota</taxon>
        <taxon>Metazoa</taxon>
        <taxon>Ecdysozoa</taxon>
        <taxon>Arthropoda</taxon>
        <taxon>Crustacea</taxon>
        <taxon>Multicrustacea</taxon>
        <taxon>Malacostraca</taxon>
        <taxon>Eumalacostraca</taxon>
        <taxon>Eucarida</taxon>
        <taxon>Decapoda</taxon>
        <taxon>Pleocyemata</taxon>
        <taxon>Brachyura</taxon>
        <taxon>Eubrachyura</taxon>
        <taxon>Portunoidea</taxon>
        <taxon>Portunidae</taxon>
        <taxon>Portuninae</taxon>
        <taxon>Portunus</taxon>
    </lineage>
</organism>
<reference evidence="1 2" key="1">
    <citation type="submission" date="2019-05" db="EMBL/GenBank/DDBJ databases">
        <title>Another draft genome of Portunus trituberculatus and its Hox gene families provides insights of decapod evolution.</title>
        <authorList>
            <person name="Jeong J.-H."/>
            <person name="Song I."/>
            <person name="Kim S."/>
            <person name="Choi T."/>
            <person name="Kim D."/>
            <person name="Ryu S."/>
            <person name="Kim W."/>
        </authorList>
    </citation>
    <scope>NUCLEOTIDE SEQUENCE [LARGE SCALE GENOMIC DNA]</scope>
    <source>
        <tissue evidence="1">Muscle</tissue>
    </source>
</reference>
<gene>
    <name evidence="1" type="ORF">E2C01_046969</name>
</gene>
<sequence length="133" mass="14565">MCKTNRSYTHTPPGLLHCHPSNLRRWCKYERKANSIFPGITARCSPLFTRSLRGLLPPRLPASRRSRSPQCTATYSLATLHGPINVSADEVVTRTICCQDLIQLSCSKALTGSASQALHGQEGAASALFLQIE</sequence>
<keyword evidence="2" id="KW-1185">Reference proteome</keyword>
<dbReference type="Proteomes" id="UP000324222">
    <property type="component" value="Unassembled WGS sequence"/>
</dbReference>
<comment type="caution">
    <text evidence="1">The sequence shown here is derived from an EMBL/GenBank/DDBJ whole genome shotgun (WGS) entry which is preliminary data.</text>
</comment>
<proteinExistence type="predicted"/>
<name>A0A5B7G6N3_PORTR</name>
<dbReference type="AlphaFoldDB" id="A0A5B7G6N3"/>
<evidence type="ECO:0000313" key="2">
    <source>
        <dbReference type="Proteomes" id="UP000324222"/>
    </source>
</evidence>
<accession>A0A5B7G6N3</accession>
<dbReference type="EMBL" id="VSRR010011372">
    <property type="protein sequence ID" value="MPC53085.1"/>
    <property type="molecule type" value="Genomic_DNA"/>
</dbReference>